<dbReference type="Gene3D" id="3.40.50.2300">
    <property type="match status" value="4"/>
</dbReference>
<dbReference type="AlphaFoldDB" id="A0A9N8EA16"/>
<sequence length="776" mass="84112">MLRSAIASIAAAAILPLARASPSSGHSPLLKPPSLDCEPCINRAAYKIKAIYHGERQDPFWQPVEAAALQAADELGVDLAIQMYDHFDPAKMAEDIVKAIMEEPDALIVSIPSPEVAAAVRQVVTAGIPVFGLNSGYKYAQELGIQAFVSQDEYAAGIAAANEMLKVSNNTVGKAIFINHEPGNSGLEERKLGFGDTFFLNTGKNITEVDIDPNDSQEAIGLSNLLEGCSYHFVQFAGLRVNEILDIEYIIQRCPGIRLGTFHSSKNVHDSILSHRISFAVSQQEYLQAVLPVQLAMTYVTTRKLPMAPLSATMISGVYFSGLSIIDIDNSPSEKLQLCADEGFPVCPSGGHSTETPCGCTKRSKYRFQGIFHGLTSDPFWDPIFAAAGQAAKDMGVELVMDRFLPPSDSPRNGETDKVIEEKMVRNIITLCATKFSQIDGLFVSIPSHAVAEAIKVCLENDVPVISINSGAEYSRQLGLLHHVGQPEFEAGFAAGLRMAAEGQVDSAWCINHEPGNQGISERCLGFQAALEDANIAYMGQIEVPRGDDVAIFMSTVETAINDDGGTWKGYGLLLNGLVHVASALALKAHHANVTIGSFDTSSKVNKALDEGFMSFAIDQQPYLQGYMPVSLLTAFVQSKQHLQDEVIKTGPTFHFSSPSEQQLACEANHYQVCPVEHDSVNTVDQDSTNAIDQQPNIPTTESEDYTDSTSIIAGALVTLFVFLVGQQLKLLCTKMADQATRDRLEAAAQSELSRKEKLDSTAQDDSEDEWEDEPV</sequence>
<dbReference type="PANTHER" id="PTHR30036:SF7">
    <property type="entry name" value="ABC TRANSPORTER PERIPLASMIC-BINDING PROTEIN YPHF"/>
    <property type="match status" value="1"/>
</dbReference>
<comment type="subcellular location">
    <subcellularLocation>
        <location evidence="1">Cell envelope</location>
    </subcellularLocation>
</comment>
<evidence type="ECO:0000313" key="6">
    <source>
        <dbReference type="EMBL" id="CAB9514564.1"/>
    </source>
</evidence>
<proteinExistence type="inferred from homology"/>
<evidence type="ECO:0000256" key="2">
    <source>
        <dbReference type="ARBA" id="ARBA00007639"/>
    </source>
</evidence>
<feature type="domain" description="Periplasmic binding protein" evidence="5">
    <location>
        <begin position="376"/>
        <end position="640"/>
    </location>
</feature>
<evidence type="ECO:0000256" key="1">
    <source>
        <dbReference type="ARBA" id="ARBA00004196"/>
    </source>
</evidence>
<feature type="compositionally biased region" description="Acidic residues" evidence="3">
    <location>
        <begin position="763"/>
        <end position="776"/>
    </location>
</feature>
<dbReference type="Proteomes" id="UP001153069">
    <property type="component" value="Unassembled WGS sequence"/>
</dbReference>
<evidence type="ECO:0000313" key="7">
    <source>
        <dbReference type="Proteomes" id="UP001153069"/>
    </source>
</evidence>
<dbReference type="InterPro" id="IPR025997">
    <property type="entry name" value="SBP_2_dom"/>
</dbReference>
<dbReference type="OrthoDB" id="47382at2759"/>
<feature type="region of interest" description="Disordered" evidence="3">
    <location>
        <begin position="745"/>
        <end position="776"/>
    </location>
</feature>
<feature type="domain" description="Periplasmic binding protein" evidence="5">
    <location>
        <begin position="57"/>
        <end position="298"/>
    </location>
</feature>
<feature type="region of interest" description="Disordered" evidence="3">
    <location>
        <begin position="685"/>
        <end position="706"/>
    </location>
</feature>
<dbReference type="EMBL" id="CAICTM010000660">
    <property type="protein sequence ID" value="CAB9514564.1"/>
    <property type="molecule type" value="Genomic_DNA"/>
</dbReference>
<feature type="signal peptide" evidence="4">
    <location>
        <begin position="1"/>
        <end position="20"/>
    </location>
</feature>
<protein>
    <submittedName>
        <fullName evidence="6">ABC transporter substrate-binding protein</fullName>
    </submittedName>
</protein>
<keyword evidence="4" id="KW-0732">Signal</keyword>
<evidence type="ECO:0000256" key="4">
    <source>
        <dbReference type="SAM" id="SignalP"/>
    </source>
</evidence>
<name>A0A9N8EA16_9STRA</name>
<comment type="caution">
    <text evidence="6">The sequence shown here is derived from an EMBL/GenBank/DDBJ whole genome shotgun (WGS) entry which is preliminary data.</text>
</comment>
<dbReference type="InterPro" id="IPR050555">
    <property type="entry name" value="Bact_Solute-Bind_Prot2"/>
</dbReference>
<feature type="compositionally biased region" description="Polar residues" evidence="3">
    <location>
        <begin position="685"/>
        <end position="699"/>
    </location>
</feature>
<comment type="similarity">
    <text evidence="2">Belongs to the bacterial solute-binding protein 2 family.</text>
</comment>
<gene>
    <name evidence="6" type="ORF">SEMRO_661_G183190.1</name>
</gene>
<reference evidence="6" key="1">
    <citation type="submission" date="2020-06" db="EMBL/GenBank/DDBJ databases">
        <authorList>
            <consortium name="Plant Systems Biology data submission"/>
        </authorList>
    </citation>
    <scope>NUCLEOTIDE SEQUENCE</scope>
    <source>
        <strain evidence="6">D6</strain>
    </source>
</reference>
<dbReference type="PANTHER" id="PTHR30036">
    <property type="entry name" value="D-XYLOSE-BINDING PERIPLASMIC PROTEIN"/>
    <property type="match status" value="1"/>
</dbReference>
<evidence type="ECO:0000259" key="5">
    <source>
        <dbReference type="Pfam" id="PF13407"/>
    </source>
</evidence>
<dbReference type="Pfam" id="PF13407">
    <property type="entry name" value="Peripla_BP_4"/>
    <property type="match status" value="2"/>
</dbReference>
<keyword evidence="7" id="KW-1185">Reference proteome</keyword>
<dbReference type="InterPro" id="IPR028082">
    <property type="entry name" value="Peripla_BP_I"/>
</dbReference>
<feature type="chain" id="PRO_5040249873" evidence="4">
    <location>
        <begin position="21"/>
        <end position="776"/>
    </location>
</feature>
<organism evidence="6 7">
    <name type="scientific">Seminavis robusta</name>
    <dbReference type="NCBI Taxonomy" id="568900"/>
    <lineage>
        <taxon>Eukaryota</taxon>
        <taxon>Sar</taxon>
        <taxon>Stramenopiles</taxon>
        <taxon>Ochrophyta</taxon>
        <taxon>Bacillariophyta</taxon>
        <taxon>Bacillariophyceae</taxon>
        <taxon>Bacillariophycidae</taxon>
        <taxon>Naviculales</taxon>
        <taxon>Naviculaceae</taxon>
        <taxon>Seminavis</taxon>
    </lineage>
</organism>
<dbReference type="SUPFAM" id="SSF53822">
    <property type="entry name" value="Periplasmic binding protein-like I"/>
    <property type="match status" value="2"/>
</dbReference>
<evidence type="ECO:0000256" key="3">
    <source>
        <dbReference type="SAM" id="MobiDB-lite"/>
    </source>
</evidence>
<dbReference type="GO" id="GO:0030246">
    <property type="term" value="F:carbohydrate binding"/>
    <property type="evidence" value="ECO:0007669"/>
    <property type="project" value="TreeGrafter"/>
</dbReference>
<accession>A0A9N8EA16</accession>